<keyword evidence="15" id="KW-0560">Oxidoreductase</keyword>
<evidence type="ECO:0000313" key="16">
    <source>
        <dbReference type="Proteomes" id="UP000175989"/>
    </source>
</evidence>
<dbReference type="Proteomes" id="UP000175989">
    <property type="component" value="Unassembled WGS sequence"/>
</dbReference>
<evidence type="ECO:0000256" key="4">
    <source>
        <dbReference type="ARBA" id="ARBA00022617"/>
    </source>
</evidence>
<evidence type="ECO:0000256" key="10">
    <source>
        <dbReference type="ARBA" id="ARBA00023136"/>
    </source>
</evidence>
<feature type="binding site" description="covalent" evidence="11">
    <location>
        <position position="213"/>
    </location>
    <ligand>
        <name>heme c</name>
        <dbReference type="ChEBI" id="CHEBI:61717"/>
        <label>2</label>
    </ligand>
</feature>
<feature type="binding site" description="axial binding residue" evidence="12">
    <location>
        <position position="350"/>
    </location>
    <ligand>
        <name>heme c</name>
        <dbReference type="ChEBI" id="CHEBI:61717"/>
        <label>3</label>
    </ligand>
    <ligandPart>
        <name>Fe</name>
        <dbReference type="ChEBI" id="CHEBI:18248"/>
    </ligandPart>
</feature>
<dbReference type="PIRSF" id="PIRSF000018">
    <property type="entry name" value="Mb_ADH_cyt_c"/>
    <property type="match status" value="1"/>
</dbReference>
<dbReference type="RefSeq" id="WP_071651686.1">
    <property type="nucleotide sequence ID" value="NZ_LROM01000134.1"/>
</dbReference>
<evidence type="ECO:0000256" key="6">
    <source>
        <dbReference type="ARBA" id="ARBA00022729"/>
    </source>
</evidence>
<dbReference type="Pfam" id="PF00034">
    <property type="entry name" value="Cytochrom_C"/>
    <property type="match status" value="3"/>
</dbReference>
<keyword evidence="4 11" id="KW-0349">Heme</keyword>
<keyword evidence="9 12" id="KW-0408">Iron</keyword>
<feature type="domain" description="Cytochrome c" evidence="14">
    <location>
        <begin position="333"/>
        <end position="423"/>
    </location>
</feature>
<dbReference type="GO" id="GO:0033717">
    <property type="term" value="F:gluconate 2-dehydrogenase (acceptor) activity"/>
    <property type="evidence" value="ECO:0007669"/>
    <property type="project" value="UniProtKB-EC"/>
</dbReference>
<dbReference type="PATRIC" id="fig|762836.4.peg.4746"/>
<keyword evidence="16" id="KW-1185">Reference proteome</keyword>
<proteinExistence type="predicted"/>
<feature type="transmembrane region" description="Helical" evidence="13">
    <location>
        <begin position="7"/>
        <end position="26"/>
    </location>
</feature>
<evidence type="ECO:0000256" key="9">
    <source>
        <dbReference type="ARBA" id="ARBA00023004"/>
    </source>
</evidence>
<dbReference type="GO" id="GO:0005886">
    <property type="term" value="C:plasma membrane"/>
    <property type="evidence" value="ECO:0007669"/>
    <property type="project" value="UniProtKB-SubCell"/>
</dbReference>
<feature type="binding site" description="axial binding residue" evidence="12">
    <location>
        <position position="66"/>
    </location>
    <ligand>
        <name>heme c</name>
        <dbReference type="ChEBI" id="CHEBI:61717"/>
        <label>1</label>
    </ligand>
    <ligandPart>
        <name>Fe</name>
        <dbReference type="ChEBI" id="CHEBI:18248"/>
    </ligandPart>
</feature>
<comment type="subcellular location">
    <subcellularLocation>
        <location evidence="1">Cell membrane</location>
    </subcellularLocation>
</comment>
<dbReference type="PRINTS" id="PR00605">
    <property type="entry name" value="CYTCHROMECIC"/>
</dbReference>
<organism evidence="15 16">
    <name type="scientific">Duganella phyllosphaerae</name>
    <dbReference type="NCBI Taxonomy" id="762836"/>
    <lineage>
        <taxon>Bacteria</taxon>
        <taxon>Pseudomonadati</taxon>
        <taxon>Pseudomonadota</taxon>
        <taxon>Betaproteobacteria</taxon>
        <taxon>Burkholderiales</taxon>
        <taxon>Oxalobacteraceae</taxon>
        <taxon>Telluria group</taxon>
        <taxon>Duganella</taxon>
    </lineage>
</organism>
<keyword evidence="8" id="KW-0249">Electron transport</keyword>
<feature type="binding site" description="covalent" evidence="11">
    <location>
        <position position="62"/>
    </location>
    <ligand>
        <name>heme c</name>
        <dbReference type="ChEBI" id="CHEBI:61717"/>
        <label>1</label>
    </ligand>
</feature>
<feature type="domain" description="Cytochrome c" evidence="14">
    <location>
        <begin position="48"/>
        <end position="151"/>
    </location>
</feature>
<evidence type="ECO:0000256" key="3">
    <source>
        <dbReference type="ARBA" id="ARBA00022475"/>
    </source>
</evidence>
<keyword evidence="13" id="KW-1133">Transmembrane helix</keyword>
<comment type="cofactor">
    <cofactor evidence="11">
        <name>heme c</name>
        <dbReference type="ChEBI" id="CHEBI:61717"/>
    </cofactor>
    <text evidence="11">Binds 3 heme c groups covalently per subunit.</text>
</comment>
<evidence type="ECO:0000256" key="12">
    <source>
        <dbReference type="PIRSR" id="PIRSR000018-51"/>
    </source>
</evidence>
<dbReference type="InterPro" id="IPR036909">
    <property type="entry name" value="Cyt_c-like_dom_sf"/>
</dbReference>
<evidence type="ECO:0000256" key="1">
    <source>
        <dbReference type="ARBA" id="ARBA00004236"/>
    </source>
</evidence>
<evidence type="ECO:0000256" key="2">
    <source>
        <dbReference type="ARBA" id="ARBA00022448"/>
    </source>
</evidence>
<name>A0A1E7WBS3_9BURK</name>
<protein>
    <submittedName>
        <fullName evidence="15">Gluconate 2-dehydrogenase cytochrome c subunit</fullName>
        <ecNumber evidence="15">1.1.99.3</ecNumber>
    </submittedName>
</protein>
<gene>
    <name evidence="15" type="ORF">DUPY_46120</name>
</gene>
<dbReference type="GO" id="GO:0005506">
    <property type="term" value="F:iron ion binding"/>
    <property type="evidence" value="ECO:0007669"/>
    <property type="project" value="InterPro"/>
</dbReference>
<evidence type="ECO:0000256" key="7">
    <source>
        <dbReference type="ARBA" id="ARBA00022737"/>
    </source>
</evidence>
<dbReference type="PANTHER" id="PTHR35008">
    <property type="entry name" value="BLL4482 PROTEIN-RELATED"/>
    <property type="match status" value="1"/>
</dbReference>
<accession>A0A1E7WBS3</accession>
<sequence length="451" mass="47398">MNTVKKVLIAAVGLAVIGVGGAYMYASQATPTRNIGPGAVNLAAPSAQLIEKGKYIATAGDCIACHTAPDGKQFAGGLSMATPIGALYSTNITPDKATGIGNYSLDDFDRAVRHGITPNGGTLYPAMPYPSYAKISDDDLRALYAYFMHGVAPVANANRASDIRWPLSLNFPLAIWRKMYAPPVAPLVLNKYESAMLARGAYLVQGLGHCGACHTPRASTMQELAQDESSPAYLSGGPVIDGWLAVNLRSNPAGGLGRWSEQDIVDTLSKARNDHSAVVGTPMAEVVSHSTQHMTKEDLTAMAAYLKSLSAGPAEKAAYKESNVTALALKSGREDGRGAQLYLDNCAACHRTDAKSNGKVFPALAGNPSVLSDDATSLIKLILEGSTLPSTQAAPSNLGMPGFAWRLSDEETAQLVTFVRQNWGNQASAVSAGEVARLRKQIKAEPVAAAH</sequence>
<dbReference type="PANTHER" id="PTHR35008:SF8">
    <property type="entry name" value="ALCOHOL DEHYDROGENASE CYTOCHROME C SUBUNIT"/>
    <property type="match status" value="1"/>
</dbReference>
<keyword evidence="13" id="KW-0812">Transmembrane</keyword>
<evidence type="ECO:0000259" key="14">
    <source>
        <dbReference type="PROSITE" id="PS51007"/>
    </source>
</evidence>
<dbReference type="OrthoDB" id="9809720at2"/>
<feature type="binding site" description="covalent" evidence="11">
    <location>
        <position position="65"/>
    </location>
    <ligand>
        <name>heme c</name>
        <dbReference type="ChEBI" id="CHEBI:61717"/>
        <label>1</label>
    </ligand>
</feature>
<keyword evidence="3" id="KW-1003">Cell membrane</keyword>
<reference evidence="16" key="1">
    <citation type="journal article" date="2016" name="Front. Microbiol.">
        <title>Molecular Keys to the Janthinobacterium and Duganella spp. Interaction with the Plant Pathogen Fusarium graminearum.</title>
        <authorList>
            <person name="Haack F.S."/>
            <person name="Poehlein A."/>
            <person name="Kroger C."/>
            <person name="Voigt C.A."/>
            <person name="Piepenbring M."/>
            <person name="Bode H.B."/>
            <person name="Daniel R."/>
            <person name="Schafer W."/>
            <person name="Streit W.R."/>
        </authorList>
    </citation>
    <scope>NUCLEOTIDE SEQUENCE [LARGE SCALE GENOMIC DNA]</scope>
    <source>
        <strain evidence="16">T54</strain>
    </source>
</reference>
<keyword evidence="2" id="KW-0813">Transport</keyword>
<keyword evidence="10 13" id="KW-0472">Membrane</keyword>
<evidence type="ECO:0000256" key="8">
    <source>
        <dbReference type="ARBA" id="ARBA00022982"/>
    </source>
</evidence>
<dbReference type="GO" id="GO:0009055">
    <property type="term" value="F:electron transfer activity"/>
    <property type="evidence" value="ECO:0007669"/>
    <property type="project" value="InterPro"/>
</dbReference>
<feature type="binding site" description="covalent" evidence="11">
    <location>
        <position position="349"/>
    </location>
    <ligand>
        <name>heme c</name>
        <dbReference type="ChEBI" id="CHEBI:61717"/>
        <label>3</label>
    </ligand>
</feature>
<dbReference type="EC" id="1.1.99.3" evidence="15"/>
<dbReference type="InterPro" id="IPR009056">
    <property type="entry name" value="Cyt_c-like_dom"/>
</dbReference>
<keyword evidence="6" id="KW-0732">Signal</keyword>
<evidence type="ECO:0000313" key="15">
    <source>
        <dbReference type="EMBL" id="OEZ94382.1"/>
    </source>
</evidence>
<dbReference type="InterPro" id="IPR008168">
    <property type="entry name" value="Cyt_C_IC"/>
</dbReference>
<feature type="binding site" description="covalent" evidence="11">
    <location>
        <position position="346"/>
    </location>
    <ligand>
        <name>heme c</name>
        <dbReference type="ChEBI" id="CHEBI:61717"/>
        <label>3</label>
    </ligand>
</feature>
<evidence type="ECO:0000256" key="11">
    <source>
        <dbReference type="PIRSR" id="PIRSR000018-50"/>
    </source>
</evidence>
<dbReference type="InterPro" id="IPR014353">
    <property type="entry name" value="Membr-bd_ADH_cyt_c"/>
</dbReference>
<evidence type="ECO:0000256" key="5">
    <source>
        <dbReference type="ARBA" id="ARBA00022723"/>
    </source>
</evidence>
<dbReference type="Gene3D" id="1.10.760.10">
    <property type="entry name" value="Cytochrome c-like domain"/>
    <property type="match status" value="3"/>
</dbReference>
<comment type="caution">
    <text evidence="15">The sequence shown here is derived from an EMBL/GenBank/DDBJ whole genome shotgun (WGS) entry which is preliminary data.</text>
</comment>
<keyword evidence="7" id="KW-0677">Repeat</keyword>
<feature type="binding site" description="covalent" evidence="11">
    <location>
        <position position="210"/>
    </location>
    <ligand>
        <name>heme c</name>
        <dbReference type="ChEBI" id="CHEBI:61717"/>
        <label>2</label>
    </ligand>
</feature>
<dbReference type="GO" id="GO:0020037">
    <property type="term" value="F:heme binding"/>
    <property type="evidence" value="ECO:0007669"/>
    <property type="project" value="InterPro"/>
</dbReference>
<feature type="domain" description="Cytochrome c" evidence="14">
    <location>
        <begin position="195"/>
        <end position="310"/>
    </location>
</feature>
<dbReference type="SUPFAM" id="SSF46626">
    <property type="entry name" value="Cytochrome c"/>
    <property type="match status" value="3"/>
</dbReference>
<dbReference type="PROSITE" id="PS51007">
    <property type="entry name" value="CYTC"/>
    <property type="match status" value="3"/>
</dbReference>
<dbReference type="AlphaFoldDB" id="A0A1E7WBS3"/>
<dbReference type="InterPro" id="IPR051459">
    <property type="entry name" value="Cytochrome_c-type_DH"/>
</dbReference>
<keyword evidence="5 12" id="KW-0479">Metal-binding</keyword>
<dbReference type="EMBL" id="LROM01000134">
    <property type="protein sequence ID" value="OEZ94382.1"/>
    <property type="molecule type" value="Genomic_DNA"/>
</dbReference>
<evidence type="ECO:0000256" key="13">
    <source>
        <dbReference type="SAM" id="Phobius"/>
    </source>
</evidence>
<feature type="binding site" description="axial binding residue" evidence="12">
    <location>
        <position position="214"/>
    </location>
    <ligand>
        <name>heme c</name>
        <dbReference type="ChEBI" id="CHEBI:61717"/>
        <label>2</label>
    </ligand>
    <ligandPart>
        <name>Fe</name>
        <dbReference type="ChEBI" id="CHEBI:18248"/>
    </ligandPart>
</feature>